<dbReference type="UniPathway" id="UPA00916">
    <property type="reaction ID" value="UER00889"/>
</dbReference>
<dbReference type="InterPro" id="IPR029056">
    <property type="entry name" value="Ribokinase-like"/>
</dbReference>
<dbReference type="AlphaFoldDB" id="A0A1M4UGH7"/>
<comment type="activity regulation">
    <text evidence="12">Activated by a monovalent cation that binds near, but not in, the active site. The most likely occupant of the site in vivo is potassium. Ion binding induces a conformational change that may alter substrate affinity.</text>
</comment>
<feature type="binding site" evidence="12">
    <location>
        <position position="286"/>
    </location>
    <ligand>
        <name>K(+)</name>
        <dbReference type="ChEBI" id="CHEBI:29103"/>
    </ligand>
</feature>
<dbReference type="OrthoDB" id="9775849at2"/>
<dbReference type="EMBL" id="FQVM01000005">
    <property type="protein sequence ID" value="SHE55861.1"/>
    <property type="molecule type" value="Genomic_DNA"/>
</dbReference>
<dbReference type="GO" id="GO:0009024">
    <property type="term" value="F:tagatose-6-phosphate kinase activity"/>
    <property type="evidence" value="ECO:0007669"/>
    <property type="project" value="UniProtKB-EC"/>
</dbReference>
<dbReference type="RefSeq" id="WP_072893434.1">
    <property type="nucleotide sequence ID" value="NZ_FQVM01000005.1"/>
</dbReference>
<evidence type="ECO:0000256" key="2">
    <source>
        <dbReference type="ARBA" id="ARBA00012035"/>
    </source>
</evidence>
<keyword evidence="16" id="KW-1185">Reference proteome</keyword>
<sequence length="309" mass="33409">MNKISVIGSLNMDTVLKVNEIVKVGETITSNSMEKFPGGKGANQAVAAKRSGAEVYMIGKVGQDGDGDLLVKGLEKDKINTKFMYRDEKAPTGTAIIMVENSGDNSIVIVPGANFQIKKEEIKKANEAIQNSDIVITQFETPEEIAIESFKIAKELRKVTILNPAPAKKVNDELLKYTDIIIPNETEAETLTGIKVCDLESAKKAAEKFMEKGIKWVIITLGEKGAALISKNNLKIIPAYKVNAVDTTAAGDSFIGGLSSVLDINNLNEETLSEAIKFGNKVSSIAVCREGAQCSIPYLEEVIKLRGEN</sequence>
<comment type="pathway">
    <text evidence="13">Carbohydrate metabolism; D-tagatose 6-phosphate degradation; D-glyceraldehyde 3-phosphate and glycerone phosphate from D-tagatose 6-phosphate: step 1/2.</text>
</comment>
<protein>
    <recommendedName>
        <fullName evidence="3 12">Ribokinase</fullName>
        <shortName evidence="12">RK</shortName>
        <ecNumber evidence="2 12">2.7.1.15</ecNumber>
    </recommendedName>
</protein>
<dbReference type="CDD" id="cd01174">
    <property type="entry name" value="ribokinase"/>
    <property type="match status" value="1"/>
</dbReference>
<dbReference type="GO" id="GO:0005988">
    <property type="term" value="P:lactose metabolic process"/>
    <property type="evidence" value="ECO:0007669"/>
    <property type="project" value="UniProtKB-KW"/>
</dbReference>
<evidence type="ECO:0000256" key="5">
    <source>
        <dbReference type="ARBA" id="ARBA00022723"/>
    </source>
</evidence>
<comment type="catalytic activity">
    <reaction evidence="13">
        <text>D-tagatofuranose 6-phosphate + ATP = D-tagatofuranose 1,6-bisphosphate + ADP + H(+)</text>
        <dbReference type="Rhea" id="RHEA:12420"/>
        <dbReference type="ChEBI" id="CHEBI:15378"/>
        <dbReference type="ChEBI" id="CHEBI:30616"/>
        <dbReference type="ChEBI" id="CHEBI:58694"/>
        <dbReference type="ChEBI" id="CHEBI:58695"/>
        <dbReference type="ChEBI" id="CHEBI:456216"/>
        <dbReference type="EC" id="2.7.1.144"/>
    </reaction>
</comment>
<evidence type="ECO:0000313" key="16">
    <source>
        <dbReference type="Proteomes" id="UP000184035"/>
    </source>
</evidence>
<keyword evidence="10 12" id="KW-0630">Potassium</keyword>
<dbReference type="STRING" id="1533.SAMN05443638_1056"/>
<dbReference type="InterPro" id="IPR002173">
    <property type="entry name" value="Carboh/pur_kinase_PfkB_CS"/>
</dbReference>
<evidence type="ECO:0000256" key="4">
    <source>
        <dbReference type="ARBA" id="ARBA00022679"/>
    </source>
</evidence>
<accession>A0A1M4UGH7</accession>
<dbReference type="Gene3D" id="3.40.1190.20">
    <property type="match status" value="1"/>
</dbReference>
<feature type="binding site" evidence="12">
    <location>
        <position position="291"/>
    </location>
    <ligand>
        <name>K(+)</name>
        <dbReference type="ChEBI" id="CHEBI:29103"/>
    </ligand>
</feature>
<evidence type="ECO:0000256" key="10">
    <source>
        <dbReference type="ARBA" id="ARBA00022958"/>
    </source>
</evidence>
<feature type="binding site" evidence="12">
    <location>
        <position position="295"/>
    </location>
    <ligand>
        <name>K(+)</name>
        <dbReference type="ChEBI" id="CHEBI:29103"/>
    </ligand>
</feature>
<keyword evidence="4 12" id="KW-0808">Transferase</keyword>
<dbReference type="UniPathway" id="UPA00704">
    <property type="reaction ID" value="UER00715"/>
</dbReference>
<dbReference type="HAMAP" id="MF_01987">
    <property type="entry name" value="Ribokinase"/>
    <property type="match status" value="1"/>
</dbReference>
<keyword evidence="8 12" id="KW-0067">ATP-binding</keyword>
<feature type="binding site" evidence="12">
    <location>
        <begin position="251"/>
        <end position="252"/>
    </location>
    <ligand>
        <name>ATP</name>
        <dbReference type="ChEBI" id="CHEBI:30616"/>
    </ligand>
</feature>
<keyword evidence="11 12" id="KW-0119">Carbohydrate metabolism</keyword>
<keyword evidence="6 12" id="KW-0547">Nucleotide-binding</keyword>
<comment type="catalytic activity">
    <reaction evidence="12">
        <text>D-ribose + ATP = D-ribose 5-phosphate + ADP + H(+)</text>
        <dbReference type="Rhea" id="RHEA:13697"/>
        <dbReference type="ChEBI" id="CHEBI:15378"/>
        <dbReference type="ChEBI" id="CHEBI:30616"/>
        <dbReference type="ChEBI" id="CHEBI:47013"/>
        <dbReference type="ChEBI" id="CHEBI:78346"/>
        <dbReference type="ChEBI" id="CHEBI:456216"/>
        <dbReference type="EC" id="2.7.1.15"/>
    </reaction>
</comment>
<feature type="binding site" evidence="12">
    <location>
        <position position="280"/>
    </location>
    <ligand>
        <name>ATP</name>
        <dbReference type="ChEBI" id="CHEBI:30616"/>
    </ligand>
</feature>
<dbReference type="GO" id="GO:2001059">
    <property type="term" value="P:D-tagatose 6-phosphate catabolic process"/>
    <property type="evidence" value="ECO:0007669"/>
    <property type="project" value="UniProtKB-UniPathway"/>
</dbReference>
<dbReference type="GO" id="GO:0005829">
    <property type="term" value="C:cytosol"/>
    <property type="evidence" value="ECO:0007669"/>
    <property type="project" value="TreeGrafter"/>
</dbReference>
<comment type="cofactor">
    <cofactor evidence="12">
        <name>Mg(2+)</name>
        <dbReference type="ChEBI" id="CHEBI:18420"/>
    </cofactor>
    <text evidence="12">Requires a divalent cation, most likely magnesium in vivo, as an electrophilic catalyst to aid phosphoryl group transfer. It is the chelate of the metal and the nucleotide that is the actual substrate.</text>
</comment>
<feature type="active site" description="Proton acceptor" evidence="12">
    <location>
        <position position="252"/>
    </location>
</feature>
<comment type="subunit">
    <text evidence="12">Homodimer.</text>
</comment>
<dbReference type="InterPro" id="IPR011877">
    <property type="entry name" value="Ribokinase"/>
</dbReference>
<comment type="similarity">
    <text evidence="1">Belongs to the carbohydrate kinase pfkB family.</text>
</comment>
<comment type="caution">
    <text evidence="12">Lacks conserved residue(s) required for the propagation of feature annotation.</text>
</comment>
<dbReference type="InterPro" id="IPR002139">
    <property type="entry name" value="Ribo/fructo_kinase"/>
</dbReference>
<dbReference type="GO" id="GO:0005524">
    <property type="term" value="F:ATP binding"/>
    <property type="evidence" value="ECO:0007669"/>
    <property type="project" value="UniProtKB-UniRule"/>
</dbReference>
<comment type="similarity">
    <text evidence="13">Belongs to the carbohydrate kinase PfkB family. LacC subfamily.</text>
</comment>
<evidence type="ECO:0000313" key="15">
    <source>
        <dbReference type="EMBL" id="SHE55861.1"/>
    </source>
</evidence>
<feature type="domain" description="Carbohydrate kinase PfkB" evidence="14">
    <location>
        <begin position="1"/>
        <end position="297"/>
    </location>
</feature>
<dbReference type="Proteomes" id="UP000184035">
    <property type="component" value="Unassembled WGS sequence"/>
</dbReference>
<evidence type="ECO:0000256" key="8">
    <source>
        <dbReference type="ARBA" id="ARBA00022840"/>
    </source>
</evidence>
<dbReference type="GO" id="GO:0004747">
    <property type="term" value="F:ribokinase activity"/>
    <property type="evidence" value="ECO:0007669"/>
    <property type="project" value="UniProtKB-UniRule"/>
</dbReference>
<dbReference type="EC" id="2.7.1.15" evidence="2 12"/>
<reference evidence="15 16" key="1">
    <citation type="submission" date="2016-11" db="EMBL/GenBank/DDBJ databases">
        <authorList>
            <person name="Jaros S."/>
            <person name="Januszkiewicz K."/>
            <person name="Wedrychowicz H."/>
        </authorList>
    </citation>
    <scope>NUCLEOTIDE SEQUENCE [LARGE SCALE GENOMIC DNA]</scope>
    <source>
        <strain evidence="15 16">DSM 2631</strain>
    </source>
</reference>
<dbReference type="PRINTS" id="PR00990">
    <property type="entry name" value="RIBOKINASE"/>
</dbReference>
<dbReference type="SUPFAM" id="SSF53613">
    <property type="entry name" value="Ribokinase-like"/>
    <property type="match status" value="1"/>
</dbReference>
<dbReference type="GO" id="GO:0019303">
    <property type="term" value="P:D-ribose catabolic process"/>
    <property type="evidence" value="ECO:0007669"/>
    <property type="project" value="UniProtKB-UniRule"/>
</dbReference>
<dbReference type="PANTHER" id="PTHR10584">
    <property type="entry name" value="SUGAR KINASE"/>
    <property type="match status" value="1"/>
</dbReference>
<dbReference type="GO" id="GO:0046872">
    <property type="term" value="F:metal ion binding"/>
    <property type="evidence" value="ECO:0007669"/>
    <property type="project" value="UniProtKB-KW"/>
</dbReference>
<evidence type="ECO:0000256" key="11">
    <source>
        <dbReference type="ARBA" id="ARBA00023277"/>
    </source>
</evidence>
<evidence type="ECO:0000256" key="12">
    <source>
        <dbReference type="HAMAP-Rule" id="MF_01987"/>
    </source>
</evidence>
<comment type="function">
    <text evidence="12">Catalyzes the phosphorylation of ribose at O-5 in a reaction requiring ATP and magnesium. The resulting D-ribose-5-phosphate can then be used either for sythesis of nucleotides, histidine, and tryptophan, or as a component of the pentose phosphate pathway.</text>
</comment>
<feature type="binding site" evidence="12">
    <location>
        <begin position="39"/>
        <end position="43"/>
    </location>
    <ligand>
        <name>substrate</name>
    </ligand>
</feature>
<evidence type="ECO:0000256" key="9">
    <source>
        <dbReference type="ARBA" id="ARBA00022842"/>
    </source>
</evidence>
<feature type="binding site" evidence="12">
    <location>
        <begin position="220"/>
        <end position="225"/>
    </location>
    <ligand>
        <name>ATP</name>
        <dbReference type="ChEBI" id="CHEBI:30616"/>
    </ligand>
</feature>
<evidence type="ECO:0000256" key="6">
    <source>
        <dbReference type="ARBA" id="ARBA00022741"/>
    </source>
</evidence>
<keyword evidence="7 12" id="KW-0418">Kinase</keyword>
<keyword evidence="13" id="KW-0423">Lactose metabolism</keyword>
<evidence type="ECO:0000256" key="7">
    <source>
        <dbReference type="ARBA" id="ARBA00022777"/>
    </source>
</evidence>
<dbReference type="Pfam" id="PF00294">
    <property type="entry name" value="PfkB"/>
    <property type="match status" value="1"/>
</dbReference>
<dbReference type="PROSITE" id="PS00584">
    <property type="entry name" value="PFKB_KINASES_2"/>
    <property type="match status" value="1"/>
</dbReference>
<evidence type="ECO:0000256" key="13">
    <source>
        <dbReference type="PIRNR" id="PIRNR000535"/>
    </source>
</evidence>
<dbReference type="NCBIfam" id="TIGR02152">
    <property type="entry name" value="D_ribokin_bact"/>
    <property type="match status" value="1"/>
</dbReference>
<dbReference type="InterPro" id="IPR011611">
    <property type="entry name" value="PfkB_dom"/>
</dbReference>
<feature type="binding site" evidence="12">
    <location>
        <position position="140"/>
    </location>
    <ligand>
        <name>substrate</name>
    </ligand>
</feature>
<keyword evidence="9 12" id="KW-0460">Magnesium</keyword>
<comment type="subcellular location">
    <subcellularLocation>
        <location evidence="12">Cytoplasm</location>
    </subcellularLocation>
</comment>
<keyword evidence="5 12" id="KW-0479">Metal-binding</keyword>
<name>A0A1M4UGH7_9CLOT</name>
<dbReference type="InterPro" id="IPR017583">
    <property type="entry name" value="Tagatose/fructose_Pkinase"/>
</dbReference>
<feature type="binding site" evidence="12">
    <location>
        <position position="184"/>
    </location>
    <ligand>
        <name>ATP</name>
        <dbReference type="ChEBI" id="CHEBI:30616"/>
    </ligand>
</feature>
<proteinExistence type="inferred from homology"/>
<feature type="binding site" evidence="12">
    <location>
        <position position="289"/>
    </location>
    <ligand>
        <name>K(+)</name>
        <dbReference type="ChEBI" id="CHEBI:29103"/>
    </ligand>
</feature>
<keyword evidence="12" id="KW-0963">Cytoplasm</keyword>
<evidence type="ECO:0000256" key="1">
    <source>
        <dbReference type="ARBA" id="ARBA00005380"/>
    </source>
</evidence>
<organism evidence="15 16">
    <name type="scientific">Clostridium fallax</name>
    <dbReference type="NCBI Taxonomy" id="1533"/>
    <lineage>
        <taxon>Bacteria</taxon>
        <taxon>Bacillati</taxon>
        <taxon>Bacillota</taxon>
        <taxon>Clostridia</taxon>
        <taxon>Eubacteriales</taxon>
        <taxon>Clostridiaceae</taxon>
        <taxon>Clostridium</taxon>
    </lineage>
</organism>
<dbReference type="PANTHER" id="PTHR10584:SF166">
    <property type="entry name" value="RIBOKINASE"/>
    <property type="match status" value="1"/>
</dbReference>
<feature type="binding site" evidence="12">
    <location>
        <position position="252"/>
    </location>
    <ligand>
        <name>substrate</name>
    </ligand>
</feature>
<feature type="binding site" evidence="12">
    <location>
        <position position="248"/>
    </location>
    <ligand>
        <name>K(+)</name>
        <dbReference type="ChEBI" id="CHEBI:29103"/>
    </ligand>
</feature>
<evidence type="ECO:0000259" key="14">
    <source>
        <dbReference type="Pfam" id="PF00294"/>
    </source>
</evidence>
<evidence type="ECO:0000256" key="3">
    <source>
        <dbReference type="ARBA" id="ARBA00016943"/>
    </source>
</evidence>
<dbReference type="PIRSF" id="PIRSF000535">
    <property type="entry name" value="1PFK/6PFK/LacC"/>
    <property type="match status" value="1"/>
</dbReference>
<comment type="pathway">
    <text evidence="12">Carbohydrate metabolism; D-ribose degradation; D-ribose 5-phosphate from beta-D-ribopyranose: step 2/2.</text>
</comment>
<gene>
    <name evidence="12" type="primary">rbsK</name>
    <name evidence="15" type="ORF">SAMN05443638_1056</name>
</gene>
<feature type="binding site" evidence="12">
    <location>
        <position position="246"/>
    </location>
    <ligand>
        <name>K(+)</name>
        <dbReference type="ChEBI" id="CHEBI:29103"/>
    </ligand>
</feature>
<feature type="binding site" evidence="12">
    <location>
        <begin position="11"/>
        <end position="13"/>
    </location>
    <ligand>
        <name>substrate</name>
    </ligand>
</feature>
<comment type="similarity">
    <text evidence="12">Belongs to the carbohydrate kinase PfkB family. Ribokinase subfamily.</text>
</comment>